<dbReference type="Proteomes" id="UP000199602">
    <property type="component" value="Unassembled WGS sequence"/>
</dbReference>
<sequence>MSKCECLPKCPFFNDKMKDTKGLAGIYKKKYCLGDNSNCARYMIFKKLGRDRVPADLYPNMHERAKKILEEHS</sequence>
<keyword evidence="2" id="KW-1185">Reference proteome</keyword>
<accession>A0A1H0CNK7</accession>
<gene>
    <name evidence="1" type="ORF">SAMN04488516_103119</name>
</gene>
<proteinExistence type="predicted"/>
<dbReference type="AlphaFoldDB" id="A0A1H0CNK7"/>
<dbReference type="EMBL" id="FNIN01000003">
    <property type="protein sequence ID" value="SDN59452.1"/>
    <property type="molecule type" value="Genomic_DNA"/>
</dbReference>
<protein>
    <submittedName>
        <fullName evidence="1">Uncharacterized protein</fullName>
    </submittedName>
</protein>
<organism evidence="1 2">
    <name type="scientific">Desulfonauticus submarinus</name>
    <dbReference type="NCBI Taxonomy" id="206665"/>
    <lineage>
        <taxon>Bacteria</taxon>
        <taxon>Pseudomonadati</taxon>
        <taxon>Thermodesulfobacteriota</taxon>
        <taxon>Desulfovibrionia</taxon>
        <taxon>Desulfovibrionales</taxon>
        <taxon>Desulfonauticaceae</taxon>
        <taxon>Desulfonauticus</taxon>
    </lineage>
</organism>
<dbReference type="OrthoDB" id="6198376at2"/>
<reference evidence="1 2" key="1">
    <citation type="submission" date="2016-10" db="EMBL/GenBank/DDBJ databases">
        <authorList>
            <person name="de Groot N.N."/>
        </authorList>
    </citation>
    <scope>NUCLEOTIDE SEQUENCE [LARGE SCALE GENOMIC DNA]</scope>
    <source>
        <strain evidence="1 2">DSM 15269</strain>
    </source>
</reference>
<evidence type="ECO:0000313" key="2">
    <source>
        <dbReference type="Proteomes" id="UP000199602"/>
    </source>
</evidence>
<dbReference type="RefSeq" id="WP_092064306.1">
    <property type="nucleotide sequence ID" value="NZ_FNIN01000003.1"/>
</dbReference>
<dbReference type="STRING" id="206665.SAMN04488516_103119"/>
<evidence type="ECO:0000313" key="1">
    <source>
        <dbReference type="EMBL" id="SDN59452.1"/>
    </source>
</evidence>
<name>A0A1H0CNK7_9BACT</name>